<accession>A0ABX1PPX9</accession>
<reference evidence="2" key="1">
    <citation type="submission" date="2019-12" db="EMBL/GenBank/DDBJ databases">
        <title>Comparative genomics gives insights into the taxonomy of the Azoarcus-Aromatoleum group and reveals separate origins of nif in the plant-associated Azoarcus and non-plant-associated Aromatoleum sub-groups.</title>
        <authorList>
            <person name="Lafos M."/>
            <person name="Maluk M."/>
            <person name="Batista M."/>
            <person name="Junghare M."/>
            <person name="Carmona M."/>
            <person name="Faoro H."/>
            <person name="Cruz L.M."/>
            <person name="Battistoni F."/>
            <person name="De Souza E."/>
            <person name="Pedrosa F."/>
            <person name="Chen W.-M."/>
            <person name="Poole P.S."/>
            <person name="Dixon R.A."/>
            <person name="James E.K."/>
        </authorList>
    </citation>
    <scope>NUCLEOTIDE SEQUENCE</scope>
    <source>
        <strain evidence="2">LuFRes1</strain>
    </source>
</reference>
<keyword evidence="3" id="KW-1185">Reference proteome</keyword>
<name>A0ABX1PPX9_9RHOO</name>
<protein>
    <submittedName>
        <fullName evidence="2">Uncharacterized protein</fullName>
    </submittedName>
</protein>
<feature type="region of interest" description="Disordered" evidence="1">
    <location>
        <begin position="1"/>
        <end position="35"/>
    </location>
</feature>
<evidence type="ECO:0000256" key="1">
    <source>
        <dbReference type="SAM" id="MobiDB-lite"/>
    </source>
</evidence>
<sequence>MSESNYRPSGELQGDTKAMPNRGTKTGLNGDTYGADLSGDATNRIGSIKGGAKSDPADCVMPKKP</sequence>
<dbReference type="Proteomes" id="UP000615989">
    <property type="component" value="Unassembled WGS sequence"/>
</dbReference>
<gene>
    <name evidence="2" type="ORF">GO606_18195</name>
</gene>
<dbReference type="EMBL" id="WTVG01000080">
    <property type="protein sequence ID" value="NMG26604.1"/>
    <property type="molecule type" value="Genomic_DNA"/>
</dbReference>
<evidence type="ECO:0000313" key="2">
    <source>
        <dbReference type="EMBL" id="NMG26604.1"/>
    </source>
</evidence>
<evidence type="ECO:0000313" key="3">
    <source>
        <dbReference type="Proteomes" id="UP000615989"/>
    </source>
</evidence>
<dbReference type="RefSeq" id="WP_169119923.1">
    <property type="nucleotide sequence ID" value="NZ_WTVG02000039.1"/>
</dbReference>
<proteinExistence type="predicted"/>
<feature type="region of interest" description="Disordered" evidence="1">
    <location>
        <begin position="46"/>
        <end position="65"/>
    </location>
</feature>
<organism evidence="2 3">
    <name type="scientific">Aromatoleum anaerobium</name>
    <dbReference type="NCBI Taxonomy" id="182180"/>
    <lineage>
        <taxon>Bacteria</taxon>
        <taxon>Pseudomonadati</taxon>
        <taxon>Pseudomonadota</taxon>
        <taxon>Betaproteobacteria</taxon>
        <taxon>Rhodocyclales</taxon>
        <taxon>Rhodocyclaceae</taxon>
        <taxon>Aromatoleum</taxon>
    </lineage>
</organism>
<comment type="caution">
    <text evidence="2">The sequence shown here is derived from an EMBL/GenBank/DDBJ whole genome shotgun (WGS) entry which is preliminary data.</text>
</comment>